<name>A0A9Q3IV33_9BASI</name>
<feature type="region of interest" description="Disordered" evidence="1">
    <location>
        <begin position="52"/>
        <end position="79"/>
    </location>
</feature>
<evidence type="ECO:0000313" key="2">
    <source>
        <dbReference type="EMBL" id="MBW0550464.1"/>
    </source>
</evidence>
<gene>
    <name evidence="2" type="ORF">O181_090179</name>
</gene>
<organism evidence="2 3">
    <name type="scientific">Austropuccinia psidii MF-1</name>
    <dbReference type="NCBI Taxonomy" id="1389203"/>
    <lineage>
        <taxon>Eukaryota</taxon>
        <taxon>Fungi</taxon>
        <taxon>Dikarya</taxon>
        <taxon>Basidiomycota</taxon>
        <taxon>Pucciniomycotina</taxon>
        <taxon>Pucciniomycetes</taxon>
        <taxon>Pucciniales</taxon>
        <taxon>Sphaerophragmiaceae</taxon>
        <taxon>Austropuccinia</taxon>
    </lineage>
</organism>
<evidence type="ECO:0000313" key="3">
    <source>
        <dbReference type="Proteomes" id="UP000765509"/>
    </source>
</evidence>
<comment type="caution">
    <text evidence="2">The sequence shown here is derived from an EMBL/GenBank/DDBJ whole genome shotgun (WGS) entry which is preliminary data.</text>
</comment>
<accession>A0A9Q3IV33</accession>
<dbReference type="Proteomes" id="UP000765509">
    <property type="component" value="Unassembled WGS sequence"/>
</dbReference>
<protein>
    <submittedName>
        <fullName evidence="2">Uncharacterized protein</fullName>
    </submittedName>
</protein>
<dbReference type="EMBL" id="AVOT02056030">
    <property type="protein sequence ID" value="MBW0550464.1"/>
    <property type="molecule type" value="Genomic_DNA"/>
</dbReference>
<evidence type="ECO:0000256" key="1">
    <source>
        <dbReference type="SAM" id="MobiDB-lite"/>
    </source>
</evidence>
<sequence length="79" mass="8797">MEIQLLNSKAKNSIPEERHIWRMPELPPVPKGRSSGDILVLVQELAYGSKEEGVGTSSQLVDRENELLPSSKEILGSRK</sequence>
<keyword evidence="3" id="KW-1185">Reference proteome</keyword>
<reference evidence="2" key="1">
    <citation type="submission" date="2021-03" db="EMBL/GenBank/DDBJ databases">
        <title>Draft genome sequence of rust myrtle Austropuccinia psidii MF-1, a brazilian biotype.</title>
        <authorList>
            <person name="Quecine M.C."/>
            <person name="Pachon D.M.R."/>
            <person name="Bonatelli M.L."/>
            <person name="Correr F.H."/>
            <person name="Franceschini L.M."/>
            <person name="Leite T.F."/>
            <person name="Margarido G.R.A."/>
            <person name="Almeida C.A."/>
            <person name="Ferrarezi J.A."/>
            <person name="Labate C.A."/>
        </authorList>
    </citation>
    <scope>NUCLEOTIDE SEQUENCE</scope>
    <source>
        <strain evidence="2">MF-1</strain>
    </source>
</reference>
<dbReference type="AlphaFoldDB" id="A0A9Q3IV33"/>
<proteinExistence type="predicted"/>